<dbReference type="Pfam" id="PF07889">
    <property type="entry name" value="DUF1664"/>
    <property type="match status" value="1"/>
</dbReference>
<dbReference type="OrthoDB" id="544175at2759"/>
<comment type="caution">
    <text evidence="3">The sequence shown here is derived from an EMBL/GenBank/DDBJ whole genome shotgun (WGS) entry which is preliminary data.</text>
</comment>
<evidence type="ECO:0000313" key="3">
    <source>
        <dbReference type="EMBL" id="OVA09065.1"/>
    </source>
</evidence>
<dbReference type="AlphaFoldDB" id="A0A200QF68"/>
<proteinExistence type="predicted"/>
<dbReference type="InParanoid" id="A0A200QF68"/>
<evidence type="ECO:0000313" key="4">
    <source>
        <dbReference type="Proteomes" id="UP000195402"/>
    </source>
</evidence>
<feature type="coiled-coil region" evidence="1">
    <location>
        <begin position="256"/>
        <end position="283"/>
    </location>
</feature>
<organism evidence="3 4">
    <name type="scientific">Macleaya cordata</name>
    <name type="common">Five-seeded plume-poppy</name>
    <name type="synonym">Bocconia cordata</name>
    <dbReference type="NCBI Taxonomy" id="56857"/>
    <lineage>
        <taxon>Eukaryota</taxon>
        <taxon>Viridiplantae</taxon>
        <taxon>Streptophyta</taxon>
        <taxon>Embryophyta</taxon>
        <taxon>Tracheophyta</taxon>
        <taxon>Spermatophyta</taxon>
        <taxon>Magnoliopsida</taxon>
        <taxon>Ranunculales</taxon>
        <taxon>Papaveraceae</taxon>
        <taxon>Papaveroideae</taxon>
        <taxon>Macleaya</taxon>
    </lineage>
</organism>
<keyword evidence="4" id="KW-1185">Reference proteome</keyword>
<dbReference type="InterPro" id="IPR012458">
    <property type="entry name" value="DUF1664"/>
</dbReference>
<reference evidence="3 4" key="1">
    <citation type="journal article" date="2017" name="Mol. Plant">
        <title>The Genome of Medicinal Plant Macleaya cordata Provides New Insights into Benzylisoquinoline Alkaloids Metabolism.</title>
        <authorList>
            <person name="Liu X."/>
            <person name="Liu Y."/>
            <person name="Huang P."/>
            <person name="Ma Y."/>
            <person name="Qing Z."/>
            <person name="Tang Q."/>
            <person name="Cao H."/>
            <person name="Cheng P."/>
            <person name="Zheng Y."/>
            <person name="Yuan Z."/>
            <person name="Zhou Y."/>
            <person name="Liu J."/>
            <person name="Tang Z."/>
            <person name="Zhuo Y."/>
            <person name="Zhang Y."/>
            <person name="Yu L."/>
            <person name="Huang J."/>
            <person name="Yang P."/>
            <person name="Peng Q."/>
            <person name="Zhang J."/>
            <person name="Jiang W."/>
            <person name="Zhang Z."/>
            <person name="Lin K."/>
            <person name="Ro D.K."/>
            <person name="Chen X."/>
            <person name="Xiong X."/>
            <person name="Shang Y."/>
            <person name="Huang S."/>
            <person name="Zeng J."/>
        </authorList>
    </citation>
    <scope>NUCLEOTIDE SEQUENCE [LARGE SCALE GENOMIC DNA]</scope>
    <source>
        <strain evidence="4">cv. BLH2017</strain>
        <tissue evidence="3">Root</tissue>
    </source>
</reference>
<feature type="domain" description="DUF1664" evidence="2">
    <location>
        <begin position="196"/>
        <end position="319"/>
    </location>
</feature>
<keyword evidence="1" id="KW-0175">Coiled coil</keyword>
<protein>
    <recommendedName>
        <fullName evidence="2">DUF1664 domain-containing protein</fullName>
    </recommendedName>
</protein>
<dbReference type="PANTHER" id="PTHR46667">
    <property type="entry name" value="OS05G0182700 PROTEIN"/>
    <property type="match status" value="1"/>
</dbReference>
<name>A0A200QF68_MACCD</name>
<dbReference type="EMBL" id="MVGT01002224">
    <property type="protein sequence ID" value="OVA09065.1"/>
    <property type="molecule type" value="Genomic_DNA"/>
</dbReference>
<accession>A0A200QF68</accession>
<dbReference type="Proteomes" id="UP000195402">
    <property type="component" value="Unassembled WGS sequence"/>
</dbReference>
<evidence type="ECO:0000256" key="1">
    <source>
        <dbReference type="SAM" id="Coils"/>
    </source>
</evidence>
<evidence type="ECO:0000259" key="2">
    <source>
        <dbReference type="Pfam" id="PF07889"/>
    </source>
</evidence>
<gene>
    <name evidence="3" type="ORF">BVC80_9097g150</name>
</gene>
<dbReference type="PANTHER" id="PTHR46667:SF6">
    <property type="entry name" value="OS01G0185100 PROTEIN"/>
    <property type="match status" value="1"/>
</dbReference>
<sequence length="380" mass="41766">MRWGYIKVWIWRRSHFEADGSEVDAYGETVGDRDWSSSPLSLLELLKFPGENESSGNNRGEEGEGRQGVSLAMHAGMGFSKIIILLGAGYTGSIMMKNGRLSDILDDLQSFVKGLERSGDSSDADFSDALASQCITNLTWVLLVFPEKGHKFLNHSYVSWNLRFCHDYRVGPSTSNGYRQLSSPQQVTVLNGDSNGNIASLAMPAATLGPLGYGYMWWKGLSFSDLLYVTRHTMANAVSSMTKHLEQVSSALDVAKRHLTRRIQKLDGKVEEQKNLSEDIRNQVTVVSDDLSQISLNLDSLREVVSGLAESVRSLECKQDITNAGVLYLCNFIKARGQTKVNSLQGQPSSSPRVTGIAEALSLTGHHQIADTVRLGNTDN</sequence>